<dbReference type="InterPro" id="IPR045468">
    <property type="entry name" value="DUF6496"/>
</dbReference>
<protein>
    <submittedName>
        <fullName evidence="2">Uncharacterized protein</fullName>
    </submittedName>
</protein>
<feature type="region of interest" description="Disordered" evidence="1">
    <location>
        <begin position="1"/>
        <end position="77"/>
    </location>
</feature>
<feature type="compositionally biased region" description="Basic residues" evidence="1">
    <location>
        <begin position="1"/>
        <end position="12"/>
    </location>
</feature>
<gene>
    <name evidence="2" type="ORF">GCM10011487_34330</name>
</gene>
<organism evidence="2 3">
    <name type="scientific">Steroidobacter agaridevorans</name>
    <dbReference type="NCBI Taxonomy" id="2695856"/>
    <lineage>
        <taxon>Bacteria</taxon>
        <taxon>Pseudomonadati</taxon>
        <taxon>Pseudomonadota</taxon>
        <taxon>Gammaproteobacteria</taxon>
        <taxon>Steroidobacterales</taxon>
        <taxon>Steroidobacteraceae</taxon>
        <taxon>Steroidobacter</taxon>
    </lineage>
</organism>
<comment type="caution">
    <text evidence="2">The sequence shown here is derived from an EMBL/GenBank/DDBJ whole genome shotgun (WGS) entry which is preliminary data.</text>
</comment>
<dbReference type="Proteomes" id="UP000445000">
    <property type="component" value="Unassembled WGS sequence"/>
</dbReference>
<dbReference type="AlphaFoldDB" id="A0A829YER8"/>
<feature type="compositionally biased region" description="Basic residues" evidence="1">
    <location>
        <begin position="53"/>
        <end position="77"/>
    </location>
</feature>
<dbReference type="Pfam" id="PF20106">
    <property type="entry name" value="DUF6496"/>
    <property type="match status" value="1"/>
</dbReference>
<keyword evidence="3" id="KW-1185">Reference proteome</keyword>
<name>A0A829YER8_9GAMM</name>
<proteinExistence type="predicted"/>
<feature type="compositionally biased region" description="Basic residues" evidence="1">
    <location>
        <begin position="20"/>
        <end position="40"/>
    </location>
</feature>
<dbReference type="EMBL" id="BLJN01000003">
    <property type="protein sequence ID" value="GFE81433.1"/>
    <property type="molecule type" value="Genomic_DNA"/>
</dbReference>
<sequence length="77" mass="8588">MATKRKYSKKASKKVEKTMRERKKGTLRSGRSGKKVKSRKQAIAIGLSEARRSGAKVPKKKSSRKGGGRKKKSSKKK</sequence>
<evidence type="ECO:0000256" key="1">
    <source>
        <dbReference type="SAM" id="MobiDB-lite"/>
    </source>
</evidence>
<dbReference type="RefSeq" id="WP_161813083.1">
    <property type="nucleotide sequence ID" value="NZ_BLJN01000003.1"/>
</dbReference>
<accession>A0A829YER8</accession>
<reference evidence="3" key="1">
    <citation type="submission" date="2020-01" db="EMBL/GenBank/DDBJ databases">
        <title>'Steroidobacter agaridevorans' sp. nov., agar-degrading bacteria isolated from rhizosphere soils.</title>
        <authorList>
            <person name="Ikenaga M."/>
            <person name="Kataoka M."/>
            <person name="Murouchi A."/>
            <person name="Katsuragi S."/>
            <person name="Sakai M."/>
        </authorList>
    </citation>
    <scope>NUCLEOTIDE SEQUENCE [LARGE SCALE GENOMIC DNA]</scope>
    <source>
        <strain evidence="3">YU21-B</strain>
    </source>
</reference>
<evidence type="ECO:0000313" key="3">
    <source>
        <dbReference type="Proteomes" id="UP000445000"/>
    </source>
</evidence>
<evidence type="ECO:0000313" key="2">
    <source>
        <dbReference type="EMBL" id="GFE81433.1"/>
    </source>
</evidence>